<dbReference type="Proteomes" id="UP001311915">
    <property type="component" value="Unassembled WGS sequence"/>
</dbReference>
<protein>
    <submittedName>
        <fullName evidence="1">Uncharacterized protein</fullName>
    </submittedName>
</protein>
<dbReference type="EMBL" id="JAWPEI010000005">
    <property type="protein sequence ID" value="KAK4726806.1"/>
    <property type="molecule type" value="Genomic_DNA"/>
</dbReference>
<sequence length="93" mass="10597">MKKPHDMNVVYAINVIDEGDLEAAIEEKFTVETLEPVIMSFEEDFRDHYLETLNALQGMGSHSYAPKKLDLGLKNRPNPLAKPFIKELPVLEL</sequence>
<evidence type="ECO:0000313" key="1">
    <source>
        <dbReference type="EMBL" id="KAK4726806.1"/>
    </source>
</evidence>
<evidence type="ECO:0000313" key="2">
    <source>
        <dbReference type="Proteomes" id="UP001311915"/>
    </source>
</evidence>
<proteinExistence type="predicted"/>
<dbReference type="AlphaFoldDB" id="A0AAV9LM70"/>
<gene>
    <name evidence="1" type="ORF">R3W88_031723</name>
</gene>
<name>A0AAV9LM70_9SOLN</name>
<comment type="caution">
    <text evidence="1">The sequence shown here is derived from an EMBL/GenBank/DDBJ whole genome shotgun (WGS) entry which is preliminary data.</text>
</comment>
<organism evidence="1 2">
    <name type="scientific">Solanum pinnatisectum</name>
    <name type="common">tansyleaf nightshade</name>
    <dbReference type="NCBI Taxonomy" id="50273"/>
    <lineage>
        <taxon>Eukaryota</taxon>
        <taxon>Viridiplantae</taxon>
        <taxon>Streptophyta</taxon>
        <taxon>Embryophyta</taxon>
        <taxon>Tracheophyta</taxon>
        <taxon>Spermatophyta</taxon>
        <taxon>Magnoliopsida</taxon>
        <taxon>eudicotyledons</taxon>
        <taxon>Gunneridae</taxon>
        <taxon>Pentapetalae</taxon>
        <taxon>asterids</taxon>
        <taxon>lamiids</taxon>
        <taxon>Solanales</taxon>
        <taxon>Solanaceae</taxon>
        <taxon>Solanoideae</taxon>
        <taxon>Solaneae</taxon>
        <taxon>Solanum</taxon>
    </lineage>
</organism>
<accession>A0AAV9LM70</accession>
<reference evidence="1 2" key="1">
    <citation type="submission" date="2023-10" db="EMBL/GenBank/DDBJ databases">
        <title>Genome-Wide Identification Analysis in wild type Solanum Pinnatisectum Reveals Some Genes Defensing Phytophthora Infestans.</title>
        <authorList>
            <person name="Sun C."/>
        </authorList>
    </citation>
    <scope>NUCLEOTIDE SEQUENCE [LARGE SCALE GENOMIC DNA]</scope>
    <source>
        <strain evidence="1">LQN</strain>
        <tissue evidence="1">Leaf</tissue>
    </source>
</reference>
<keyword evidence="2" id="KW-1185">Reference proteome</keyword>